<gene>
    <name evidence="1" type="ORF">DFH08DRAFT_822155</name>
</gene>
<name>A0AAD7ECF0_9AGAR</name>
<comment type="caution">
    <text evidence="1">The sequence shown here is derived from an EMBL/GenBank/DDBJ whole genome shotgun (WGS) entry which is preliminary data.</text>
</comment>
<organism evidence="1 2">
    <name type="scientific">Mycena albidolilacea</name>
    <dbReference type="NCBI Taxonomy" id="1033008"/>
    <lineage>
        <taxon>Eukaryota</taxon>
        <taxon>Fungi</taxon>
        <taxon>Dikarya</taxon>
        <taxon>Basidiomycota</taxon>
        <taxon>Agaricomycotina</taxon>
        <taxon>Agaricomycetes</taxon>
        <taxon>Agaricomycetidae</taxon>
        <taxon>Agaricales</taxon>
        <taxon>Marasmiineae</taxon>
        <taxon>Mycenaceae</taxon>
        <taxon>Mycena</taxon>
    </lineage>
</organism>
<dbReference type="AlphaFoldDB" id="A0AAD7ECF0"/>
<sequence length="1046" mass="115480">MVPPHLGMYDQVPGQDIDSGWAGVILHLPRSKIPPPHVSSSSSLPEVANQRLGHGNNFSADRAILVSHLLSMGPELLTLSILNVNTNVTGWQSIITANSLTNAGTVHHVSKCPTTSRHITADQEFINRVPIYTSIYIASNAGHFFDHKWIDIYAPVYLFVNAPQFLDPKWIDITVLRRFLAQIHPQHTHLCHVTSFKLKLNLPQPQSNRKLGIKEEINANISSFLAPEIKPPPKCINGLLTGNVLMVDGVALETKCRYCLYRDAIIGLCREHSHCVNTKVDSLESVEKVRVALAKDIKDSGKVCFGSDATVVAIAPYAESENYTPVPIVVSPSDKTEKGASHAEWVQVVLDAWDSHPHGKTLHGPIKAIASDGDAAFRLAKHLICMTTAVDPESPLGKIVCGLIGLNCYTSAHGLRSTCDPKHILKCDATLTQSPSGVMIARTDIQPNDVVQNLSDLPEISRPQAQELLNPGDKQNVPKAATLIQRMRQLETLSLPRSPSDVQIRNTIIFYGQVLSDFLFPFITVEYSLSEQVKSLSTYAFLAAALQIKHGSACLTGPLYSDSQAVVKNIISIIAEMQLISPDLEFYIVLEGTDQLEDQGHRRLNLTGALGIDHINPKSWKGNVQVGDVDLKKEWEAGMNLASRLLQKYFGAADRRDFCQIFSQPNHDLCCPTGNYENQTTDGHSSGEDLLPWMSQEEIQLHHNDIPDQNFQDMPLGMDLDQFFPDGPLDEESPTNETPIAFSKFLMVEGKKYLKSSLVASLSSNRSKKATMRTLHIRGVALEDLYNRQSEDFDPGDLDVDDLLKAGDLVATLMHTGEKICLGILLVKGIRVGKDKSIQTAASLTDLEDQNFDGVVVCQIMEMENPLGKDTSPADFWEWTGNYLCLDMESPDSRDMRKQFVIDIPAQLTEVMEHVWQLLDPELIEIAANVAQLLEVANPEFLPYCDAIGKPSLVVNNVPAHLRQVKLKANDKIPCGVTKKLSAMQNHVGGHILFSRWDISEEGLIKSVGLGPCGFCGLDGCFTQLINLTHPKKPMSIKSSCPYHYS</sequence>
<evidence type="ECO:0000313" key="1">
    <source>
        <dbReference type="EMBL" id="KAJ7312418.1"/>
    </source>
</evidence>
<keyword evidence="2" id="KW-1185">Reference proteome</keyword>
<reference evidence="1" key="1">
    <citation type="submission" date="2023-03" db="EMBL/GenBank/DDBJ databases">
        <title>Massive genome expansion in bonnet fungi (Mycena s.s.) driven by repeated elements and novel gene families across ecological guilds.</title>
        <authorList>
            <consortium name="Lawrence Berkeley National Laboratory"/>
            <person name="Harder C.B."/>
            <person name="Miyauchi S."/>
            <person name="Viragh M."/>
            <person name="Kuo A."/>
            <person name="Thoen E."/>
            <person name="Andreopoulos B."/>
            <person name="Lu D."/>
            <person name="Skrede I."/>
            <person name="Drula E."/>
            <person name="Henrissat B."/>
            <person name="Morin E."/>
            <person name="Kohler A."/>
            <person name="Barry K."/>
            <person name="LaButti K."/>
            <person name="Morin E."/>
            <person name="Salamov A."/>
            <person name="Lipzen A."/>
            <person name="Mereny Z."/>
            <person name="Hegedus B."/>
            <person name="Baldrian P."/>
            <person name="Stursova M."/>
            <person name="Weitz H."/>
            <person name="Taylor A."/>
            <person name="Grigoriev I.V."/>
            <person name="Nagy L.G."/>
            <person name="Martin F."/>
            <person name="Kauserud H."/>
        </authorList>
    </citation>
    <scope>NUCLEOTIDE SEQUENCE</scope>
    <source>
        <strain evidence="1">CBHHK002</strain>
    </source>
</reference>
<dbReference type="Proteomes" id="UP001218218">
    <property type="component" value="Unassembled WGS sequence"/>
</dbReference>
<accession>A0AAD7ECF0</accession>
<dbReference type="EMBL" id="JARIHO010000072">
    <property type="protein sequence ID" value="KAJ7312418.1"/>
    <property type="molecule type" value="Genomic_DNA"/>
</dbReference>
<protein>
    <submittedName>
        <fullName evidence="1">Uncharacterized protein</fullName>
    </submittedName>
</protein>
<proteinExistence type="predicted"/>
<evidence type="ECO:0000313" key="2">
    <source>
        <dbReference type="Proteomes" id="UP001218218"/>
    </source>
</evidence>